<dbReference type="PIRSF" id="PIRSF006060">
    <property type="entry name" value="AA_transporter"/>
    <property type="match status" value="1"/>
</dbReference>
<dbReference type="AlphaFoldDB" id="A0A2P7MS66"/>
<dbReference type="Gene3D" id="1.20.1740.10">
    <property type="entry name" value="Amino acid/polyamine transporter I"/>
    <property type="match status" value="1"/>
</dbReference>
<evidence type="ECO:0000256" key="4">
    <source>
        <dbReference type="ARBA" id="ARBA00023136"/>
    </source>
</evidence>
<evidence type="ECO:0000256" key="3">
    <source>
        <dbReference type="ARBA" id="ARBA00022989"/>
    </source>
</evidence>
<feature type="transmembrane region" description="Helical" evidence="5">
    <location>
        <begin position="310"/>
        <end position="333"/>
    </location>
</feature>
<keyword evidence="2 5" id="KW-0812">Transmembrane</keyword>
<keyword evidence="4 5" id="KW-0472">Membrane</keyword>
<protein>
    <submittedName>
        <fullName evidence="6">APC family permease</fullName>
    </submittedName>
</protein>
<evidence type="ECO:0000313" key="6">
    <source>
        <dbReference type="EMBL" id="PSJ04090.1"/>
    </source>
</evidence>
<evidence type="ECO:0000256" key="1">
    <source>
        <dbReference type="ARBA" id="ARBA00004141"/>
    </source>
</evidence>
<dbReference type="PANTHER" id="PTHR11785:SF512">
    <property type="entry name" value="SOBREMESA, ISOFORM B"/>
    <property type="match status" value="1"/>
</dbReference>
<feature type="transmembrane region" description="Helical" evidence="5">
    <location>
        <begin position="221"/>
        <end position="246"/>
    </location>
</feature>
<dbReference type="Pfam" id="PF13520">
    <property type="entry name" value="AA_permease_2"/>
    <property type="match status" value="1"/>
</dbReference>
<comment type="caution">
    <text evidence="6">The sequence shown here is derived from an EMBL/GenBank/DDBJ whole genome shotgun (WGS) entry which is preliminary data.</text>
</comment>
<feature type="transmembrane region" description="Helical" evidence="5">
    <location>
        <begin position="28"/>
        <end position="49"/>
    </location>
</feature>
<dbReference type="EMBL" id="PXXO01000016">
    <property type="protein sequence ID" value="PSJ04090.1"/>
    <property type="molecule type" value="Genomic_DNA"/>
</dbReference>
<gene>
    <name evidence="6" type="ORF">C7K55_11905</name>
</gene>
<feature type="transmembrane region" description="Helical" evidence="5">
    <location>
        <begin position="266"/>
        <end position="289"/>
    </location>
</feature>
<accession>A0A2P7MS66</accession>
<feature type="transmembrane region" description="Helical" evidence="5">
    <location>
        <begin position="372"/>
        <end position="394"/>
    </location>
</feature>
<dbReference type="PANTHER" id="PTHR11785">
    <property type="entry name" value="AMINO ACID TRANSPORTER"/>
    <property type="match status" value="1"/>
</dbReference>
<feature type="transmembrane region" description="Helical" evidence="5">
    <location>
        <begin position="69"/>
        <end position="89"/>
    </location>
</feature>
<keyword evidence="7" id="KW-1185">Reference proteome</keyword>
<organism evidence="6 7">
    <name type="scientific">Cyanobium usitatum str. Tous</name>
    <dbReference type="NCBI Taxonomy" id="2116684"/>
    <lineage>
        <taxon>Bacteria</taxon>
        <taxon>Bacillati</taxon>
        <taxon>Cyanobacteriota</taxon>
        <taxon>Cyanophyceae</taxon>
        <taxon>Synechococcales</taxon>
        <taxon>Prochlorococcaceae</taxon>
        <taxon>Cyanobium</taxon>
    </lineage>
</organism>
<feature type="transmembrane region" description="Helical" evidence="5">
    <location>
        <begin position="400"/>
        <end position="420"/>
    </location>
</feature>
<evidence type="ECO:0000256" key="2">
    <source>
        <dbReference type="ARBA" id="ARBA00022692"/>
    </source>
</evidence>
<dbReference type="OrthoDB" id="3181223at2"/>
<comment type="subcellular location">
    <subcellularLocation>
        <location evidence="1">Membrane</location>
        <topology evidence="1">Multi-pass membrane protein</topology>
    </subcellularLocation>
</comment>
<dbReference type="GO" id="GO:0015179">
    <property type="term" value="F:L-amino acid transmembrane transporter activity"/>
    <property type="evidence" value="ECO:0007669"/>
    <property type="project" value="TreeGrafter"/>
</dbReference>
<dbReference type="GO" id="GO:0016020">
    <property type="term" value="C:membrane"/>
    <property type="evidence" value="ECO:0007669"/>
    <property type="project" value="UniProtKB-SubCell"/>
</dbReference>
<name>A0A2P7MS66_9CYAN</name>
<evidence type="ECO:0000256" key="5">
    <source>
        <dbReference type="SAM" id="Phobius"/>
    </source>
</evidence>
<dbReference type="InterPro" id="IPR050598">
    <property type="entry name" value="AminoAcid_Transporter"/>
</dbReference>
<feature type="transmembrane region" description="Helical" evidence="5">
    <location>
        <begin position="109"/>
        <end position="127"/>
    </location>
</feature>
<reference evidence="6 7" key="1">
    <citation type="journal article" date="2018" name="Environ. Microbiol.">
        <title>Ecological and genomic features of two widespread freshwater picocyanobacteria.</title>
        <authorList>
            <person name="Cabello-Yeves P.J."/>
            <person name="Picazo A."/>
            <person name="Camacho A."/>
            <person name="Callieri C."/>
            <person name="Rosselli R."/>
            <person name="Roda-Garcia J.J."/>
            <person name="Coutinho F.H."/>
            <person name="Rodriguez-Valera F."/>
        </authorList>
    </citation>
    <scope>NUCLEOTIDE SEQUENCE [LARGE SCALE GENOMIC DNA]</scope>
    <source>
        <strain evidence="6 7">Tous</strain>
    </source>
</reference>
<evidence type="ECO:0000313" key="7">
    <source>
        <dbReference type="Proteomes" id="UP000243002"/>
    </source>
</evidence>
<feature type="transmembrane region" description="Helical" evidence="5">
    <location>
        <begin position="182"/>
        <end position="200"/>
    </location>
</feature>
<dbReference type="InterPro" id="IPR002293">
    <property type="entry name" value="AA/rel_permease1"/>
</dbReference>
<feature type="transmembrane region" description="Helical" evidence="5">
    <location>
        <begin position="139"/>
        <end position="162"/>
    </location>
</feature>
<dbReference type="Proteomes" id="UP000243002">
    <property type="component" value="Unassembled WGS sequence"/>
</dbReference>
<sequence length="430" mass="44177">MGGTIGAGILRTPGLVAAQLPSAELVLAAWLAGGLYALVGAVCIAELAAALPKAGGWYVYAERAFGKRVGFLVGWTDWLAHCIGLAWVATTVGEYGQALLPHAISQGPYTARILALLAIGLFSLIQLRGLRAGSASQELLSLAKAVAFLALVAACFLLPIQAAPPIAPPPPAPMAIAGWRSLSLAVVLALQAVITTYDGWASPVYFAEEFSEPGRDLPRSLIGGVLAVLVLYLLINLALLHVLPIAQLASSNLPAAAAARALAGPLGGLLITALALVSLLGLINTVVMAAPRILFGLSRDGLLPSFIAQVNGGGTPSAALLLTSTAAAALVLAGSFERLLTMGAVLYVSLPLAGIASLVTLRQREPELPRPFLTWGYPVSPLLITAVSLAFLMGSTANDWLSSLAALALVATGYGVSLLAERRPLAEETS</sequence>
<proteinExistence type="predicted"/>
<keyword evidence="3 5" id="KW-1133">Transmembrane helix</keyword>
<feature type="transmembrane region" description="Helical" evidence="5">
    <location>
        <begin position="339"/>
        <end position="360"/>
    </location>
</feature>